<name>A0A938B6U7_UNCTE</name>
<dbReference type="AlphaFoldDB" id="A0A938B6U7"/>
<dbReference type="SMART" id="SM00464">
    <property type="entry name" value="LON"/>
    <property type="match status" value="1"/>
</dbReference>
<proteinExistence type="predicted"/>
<dbReference type="InterPro" id="IPR046336">
    <property type="entry name" value="Lon_prtase_N_sf"/>
</dbReference>
<dbReference type="Gene3D" id="2.30.130.40">
    <property type="entry name" value="LON domain-like"/>
    <property type="match status" value="1"/>
</dbReference>
<dbReference type="Gene3D" id="1.20.58.1480">
    <property type="match status" value="1"/>
</dbReference>
<organism evidence="2 3">
    <name type="scientific">Tectimicrobiota bacterium</name>
    <dbReference type="NCBI Taxonomy" id="2528274"/>
    <lineage>
        <taxon>Bacteria</taxon>
        <taxon>Pseudomonadati</taxon>
        <taxon>Nitrospinota/Tectimicrobiota group</taxon>
        <taxon>Candidatus Tectimicrobiota</taxon>
    </lineage>
</organism>
<dbReference type="Proteomes" id="UP000712673">
    <property type="component" value="Unassembled WGS sequence"/>
</dbReference>
<reference evidence="2" key="1">
    <citation type="submission" date="2019-03" db="EMBL/GenBank/DDBJ databases">
        <title>Lake Tanganyika Metagenome-Assembled Genomes (MAGs).</title>
        <authorList>
            <person name="Tran P."/>
        </authorList>
    </citation>
    <scope>NUCLEOTIDE SEQUENCE</scope>
    <source>
        <strain evidence="2">K_DeepCast_65m_m2_066</strain>
    </source>
</reference>
<dbReference type="InterPro" id="IPR003111">
    <property type="entry name" value="Lon_prtase_N"/>
</dbReference>
<dbReference type="EMBL" id="VGLS01001175">
    <property type="protein sequence ID" value="MBM3227068.1"/>
    <property type="molecule type" value="Genomic_DNA"/>
</dbReference>
<evidence type="ECO:0000313" key="2">
    <source>
        <dbReference type="EMBL" id="MBM3227068.1"/>
    </source>
</evidence>
<sequence length="292" mass="33846">MLWRWHCDFRRLFMWPRRYSPRQGNVATLPQVMSGVKQPRQTRRRERICTLGLRICVLRILQTRTERGNSEGFIMADASEEFTYEDRSYLPDILPIFPLPNVVLMPNASLPLFIFEERYKQMVQDCLDGDRYLSVALLRKGWEQESGTPRPYPVAGFGRIVHAARLPNDCMDIVVQGMGRIRMLDFHDDFPYMRATIALVRPAYTAGATLTSQAETMKQRFLDLLDLKRVTAPELRTSLRLLSSPIDLVFFILARLPLEPYVKQEILQTPEVAEQVTRIINILDMSRGAQLN</sequence>
<dbReference type="PROSITE" id="PS51787">
    <property type="entry name" value="LON_N"/>
    <property type="match status" value="1"/>
</dbReference>
<protein>
    <recommendedName>
        <fullName evidence="1">Lon N-terminal domain-containing protein</fullName>
    </recommendedName>
</protein>
<dbReference type="PANTHER" id="PTHR46732">
    <property type="entry name" value="ATP-DEPENDENT PROTEASE LA (LON) DOMAIN PROTEIN"/>
    <property type="match status" value="1"/>
</dbReference>
<evidence type="ECO:0000259" key="1">
    <source>
        <dbReference type="PROSITE" id="PS51787"/>
    </source>
</evidence>
<gene>
    <name evidence="2" type="ORF">FJZ47_25150</name>
</gene>
<comment type="caution">
    <text evidence="2">The sequence shown here is derived from an EMBL/GenBank/DDBJ whole genome shotgun (WGS) entry which is preliminary data.</text>
</comment>
<feature type="domain" description="Lon N-terminal" evidence="1">
    <location>
        <begin position="94"/>
        <end position="287"/>
    </location>
</feature>
<accession>A0A938B6U7</accession>
<evidence type="ECO:0000313" key="3">
    <source>
        <dbReference type="Proteomes" id="UP000712673"/>
    </source>
</evidence>
<dbReference type="PANTHER" id="PTHR46732:SF8">
    <property type="entry name" value="ATP-DEPENDENT PROTEASE LA (LON) DOMAIN PROTEIN"/>
    <property type="match status" value="1"/>
</dbReference>
<dbReference type="Pfam" id="PF02190">
    <property type="entry name" value="LON_substr_bdg"/>
    <property type="match status" value="1"/>
</dbReference>
<dbReference type="SUPFAM" id="SSF88697">
    <property type="entry name" value="PUA domain-like"/>
    <property type="match status" value="1"/>
</dbReference>
<dbReference type="InterPro" id="IPR015947">
    <property type="entry name" value="PUA-like_sf"/>
</dbReference>